<protein>
    <submittedName>
        <fullName evidence="1">DUF4154 domain-containing protein</fullName>
    </submittedName>
</protein>
<reference evidence="1 2" key="1">
    <citation type="submission" date="2019-10" db="EMBL/GenBank/DDBJ databases">
        <title>Taxonomy of Antarctic Massilia spp.: description of Massilia rubra sp. nov., Massilia aquatica sp. nov., Massilia mucilaginosa sp. nov., Massilia frigida sp. nov. isolated from streams, lakes and regoliths.</title>
        <authorList>
            <person name="Holochova P."/>
            <person name="Sedlacek I."/>
            <person name="Kralova S."/>
            <person name="Maslanova I."/>
            <person name="Busse H.-J."/>
            <person name="Stankova E."/>
            <person name="Vrbovska V."/>
            <person name="Kovarovic V."/>
            <person name="Bartak M."/>
            <person name="Svec P."/>
            <person name="Pantucek R."/>
        </authorList>
    </citation>
    <scope>NUCLEOTIDE SEQUENCE [LARGE SCALE GENOMIC DNA]</scope>
    <source>
        <strain evidence="1 2">CCM 8695</strain>
    </source>
</reference>
<dbReference type="Proteomes" id="UP000621455">
    <property type="component" value="Unassembled WGS sequence"/>
</dbReference>
<sequence>MDAPGASRPATPSDMRLRPASMHAAWLAASAQRRRCCALALALLLPAATRAQAPAAEYAAKAAFIYNIALFSTFPNAQSGLVRLCILGRDPFGKLLAGLEGKPLGEAKMTIAYPHSGRDALKQCQIVFISASESDTVALLAQSARQEGVLTVSDAKGAARSGIMVELDVEDKRIAFEFNAEAARAANIALSSKVLRLARMVY</sequence>
<dbReference type="EMBL" id="WHJG01000003">
    <property type="protein sequence ID" value="NHZ78699.1"/>
    <property type="molecule type" value="Genomic_DNA"/>
</dbReference>
<accession>A0ABX0N0C7</accession>
<keyword evidence="2" id="KW-1185">Reference proteome</keyword>
<proteinExistence type="predicted"/>
<organism evidence="1 2">
    <name type="scientific">Massilia frigida</name>
    <dbReference type="NCBI Taxonomy" id="2609281"/>
    <lineage>
        <taxon>Bacteria</taxon>
        <taxon>Pseudomonadati</taxon>
        <taxon>Pseudomonadota</taxon>
        <taxon>Betaproteobacteria</taxon>
        <taxon>Burkholderiales</taxon>
        <taxon>Oxalobacteraceae</taxon>
        <taxon>Telluria group</taxon>
        <taxon>Massilia</taxon>
    </lineage>
</organism>
<evidence type="ECO:0000313" key="1">
    <source>
        <dbReference type="EMBL" id="NHZ78699.1"/>
    </source>
</evidence>
<name>A0ABX0N0C7_9BURK</name>
<evidence type="ECO:0000313" key="2">
    <source>
        <dbReference type="Proteomes" id="UP000621455"/>
    </source>
</evidence>
<dbReference type="InterPro" id="IPR025293">
    <property type="entry name" value="YfiR/HmsC-like"/>
</dbReference>
<dbReference type="Pfam" id="PF13689">
    <property type="entry name" value="DUF4154"/>
    <property type="match status" value="1"/>
</dbReference>
<comment type="caution">
    <text evidence="1">The sequence shown here is derived from an EMBL/GenBank/DDBJ whole genome shotgun (WGS) entry which is preliminary data.</text>
</comment>
<gene>
    <name evidence="1" type="ORF">F2P44_05310</name>
</gene>